<evidence type="ECO:0000313" key="4">
    <source>
        <dbReference type="RefSeq" id="XP_028263524.1"/>
    </source>
</evidence>
<dbReference type="PANTHER" id="PTHR19964:SF97">
    <property type="entry name" value="PDZ DOMAIN-CONTAINING PROTEIN"/>
    <property type="match status" value="1"/>
</dbReference>
<dbReference type="Gene3D" id="2.30.42.10">
    <property type="match status" value="1"/>
</dbReference>
<accession>A0A6P7IRP7</accession>
<dbReference type="SMART" id="SM00228">
    <property type="entry name" value="PDZ"/>
    <property type="match status" value="1"/>
</dbReference>
<proteinExistence type="predicted"/>
<feature type="domain" description="PDZ" evidence="2">
    <location>
        <begin position="56"/>
        <end position="141"/>
    </location>
</feature>
<reference evidence="4" key="1">
    <citation type="submission" date="2025-08" db="UniProtKB">
        <authorList>
            <consortium name="RefSeq"/>
        </authorList>
    </citation>
    <scope>IDENTIFICATION</scope>
</reference>
<evidence type="ECO:0000256" key="1">
    <source>
        <dbReference type="SAM" id="Coils"/>
    </source>
</evidence>
<dbReference type="AlphaFoldDB" id="A0A6P7IRP7"/>
<sequence length="151" mass="16672">MKSECDALSEEGGLVFEYLAALKSDCSSLKRLVEVKEEEEEEEEADDDDLNDEVFSLELERGERGLGLALVDTRDTSMKAKGIFIREVVPDSPAARCEKLVPGDRILAVNGVSLLGLDYYSGRELIQSSGDRLRLLVARSDWMAKAVQAES</sequence>
<dbReference type="PANTHER" id="PTHR19964">
    <property type="entry name" value="MULTIPLE PDZ DOMAIN PROTEIN"/>
    <property type="match status" value="1"/>
</dbReference>
<name>A0A6P7IRP7_9TELE</name>
<keyword evidence="3" id="KW-1185">Reference proteome</keyword>
<dbReference type="RefSeq" id="XP_028263524.1">
    <property type="nucleotide sequence ID" value="XM_028407723.1"/>
</dbReference>
<dbReference type="OrthoDB" id="3908708at2759"/>
<dbReference type="Proteomes" id="UP000515145">
    <property type="component" value="Chromosome 6"/>
</dbReference>
<dbReference type="InParanoid" id="A0A6P7IRP7"/>
<protein>
    <submittedName>
        <fullName evidence="4">Ras-associating and dilute domain-containing protein-like</fullName>
    </submittedName>
</protein>
<dbReference type="InterPro" id="IPR036034">
    <property type="entry name" value="PDZ_sf"/>
</dbReference>
<gene>
    <name evidence="4" type="primary">LOC114437197</name>
</gene>
<dbReference type="InterPro" id="IPR051342">
    <property type="entry name" value="PDZ_scaffold"/>
</dbReference>
<evidence type="ECO:0000313" key="3">
    <source>
        <dbReference type="Proteomes" id="UP000515145"/>
    </source>
</evidence>
<evidence type="ECO:0000259" key="2">
    <source>
        <dbReference type="PROSITE" id="PS50106"/>
    </source>
</evidence>
<dbReference type="SUPFAM" id="SSF50156">
    <property type="entry name" value="PDZ domain-like"/>
    <property type="match status" value="1"/>
</dbReference>
<dbReference type="PROSITE" id="PS50106">
    <property type="entry name" value="PDZ"/>
    <property type="match status" value="1"/>
</dbReference>
<dbReference type="Pfam" id="PF00595">
    <property type="entry name" value="PDZ"/>
    <property type="match status" value="1"/>
</dbReference>
<dbReference type="GeneID" id="114437197"/>
<dbReference type="InterPro" id="IPR001478">
    <property type="entry name" value="PDZ"/>
</dbReference>
<feature type="coiled-coil region" evidence="1">
    <location>
        <begin position="19"/>
        <end position="53"/>
    </location>
</feature>
<organism evidence="3 4">
    <name type="scientific">Parambassis ranga</name>
    <name type="common">Indian glassy fish</name>
    <dbReference type="NCBI Taxonomy" id="210632"/>
    <lineage>
        <taxon>Eukaryota</taxon>
        <taxon>Metazoa</taxon>
        <taxon>Chordata</taxon>
        <taxon>Craniata</taxon>
        <taxon>Vertebrata</taxon>
        <taxon>Euteleostomi</taxon>
        <taxon>Actinopterygii</taxon>
        <taxon>Neopterygii</taxon>
        <taxon>Teleostei</taxon>
        <taxon>Neoteleostei</taxon>
        <taxon>Acanthomorphata</taxon>
        <taxon>Ovalentaria</taxon>
        <taxon>Ambassidae</taxon>
        <taxon>Parambassis</taxon>
    </lineage>
</organism>
<keyword evidence="1" id="KW-0175">Coiled coil</keyword>